<comment type="caution">
    <text evidence="1">The sequence shown here is derived from an EMBL/GenBank/DDBJ whole genome shotgun (WGS) entry which is preliminary data.</text>
</comment>
<reference evidence="2" key="1">
    <citation type="submission" date="2016-09" db="EMBL/GenBank/DDBJ databases">
        <authorList>
            <person name="Wan X."/>
            <person name="Hou S."/>
        </authorList>
    </citation>
    <scope>NUCLEOTIDE SEQUENCE [LARGE SCALE GENOMIC DNA]</scope>
    <source>
        <strain evidence="2">KH87</strain>
    </source>
</reference>
<dbReference type="OrthoDB" id="6315326at2"/>
<proteinExistence type="predicted"/>
<accession>A0A1E7Q2J4</accession>
<keyword evidence="2" id="KW-1185">Reference proteome</keyword>
<dbReference type="AlphaFoldDB" id="A0A1E7Q2J4"/>
<dbReference type="Proteomes" id="UP000242258">
    <property type="component" value="Unassembled WGS sequence"/>
</dbReference>
<dbReference type="EMBL" id="MKEK01000001">
    <property type="protein sequence ID" value="OEY68356.1"/>
    <property type="molecule type" value="Genomic_DNA"/>
</dbReference>
<name>A0A1E7Q2J4_9GAMM</name>
<gene>
    <name evidence="1" type="ORF">BI198_01315</name>
</gene>
<organism evidence="1 2">
    <name type="scientific">Rheinheimera salexigens</name>
    <dbReference type="NCBI Taxonomy" id="1628148"/>
    <lineage>
        <taxon>Bacteria</taxon>
        <taxon>Pseudomonadati</taxon>
        <taxon>Pseudomonadota</taxon>
        <taxon>Gammaproteobacteria</taxon>
        <taxon>Chromatiales</taxon>
        <taxon>Chromatiaceae</taxon>
        <taxon>Rheinheimera</taxon>
    </lineage>
</organism>
<protein>
    <submittedName>
        <fullName evidence="1">Uncharacterized protein</fullName>
    </submittedName>
</protein>
<dbReference type="STRING" id="1628148.BI198_01315"/>
<evidence type="ECO:0000313" key="2">
    <source>
        <dbReference type="Proteomes" id="UP000242258"/>
    </source>
</evidence>
<sequence>MKKFFWIIVIFLLVLTFSDHDVIRPHKEKLYGLFMDEMADAGDNKQAALRQVKKELMAAAEQWGEGQRKQLEKATASIEALLKFQQDYCISGDFNPILFGEPLKQSCNIISNHQHTLTKP</sequence>
<dbReference type="RefSeq" id="WP_070047922.1">
    <property type="nucleotide sequence ID" value="NZ_CBCSDO010000001.1"/>
</dbReference>
<evidence type="ECO:0000313" key="1">
    <source>
        <dbReference type="EMBL" id="OEY68356.1"/>
    </source>
</evidence>